<gene>
    <name evidence="3" type="ORF">BpHYR1_017899</name>
</gene>
<dbReference type="EMBL" id="REGN01000654">
    <property type="protein sequence ID" value="RNA40291.1"/>
    <property type="molecule type" value="Genomic_DNA"/>
</dbReference>
<protein>
    <submittedName>
        <fullName evidence="3">Uncharacterized protein</fullName>
    </submittedName>
</protein>
<evidence type="ECO:0000313" key="4">
    <source>
        <dbReference type="Proteomes" id="UP000276133"/>
    </source>
</evidence>
<proteinExistence type="predicted"/>
<comment type="caution">
    <text evidence="3">The sequence shown here is derived from an EMBL/GenBank/DDBJ whole genome shotgun (WGS) entry which is preliminary data.</text>
</comment>
<evidence type="ECO:0000313" key="3">
    <source>
        <dbReference type="EMBL" id="RNA40291.1"/>
    </source>
</evidence>
<reference evidence="3 4" key="1">
    <citation type="journal article" date="2018" name="Sci. Rep.">
        <title>Genomic signatures of local adaptation to the degree of environmental predictability in rotifers.</title>
        <authorList>
            <person name="Franch-Gras L."/>
            <person name="Hahn C."/>
            <person name="Garcia-Roger E.M."/>
            <person name="Carmona M.J."/>
            <person name="Serra M."/>
            <person name="Gomez A."/>
        </authorList>
    </citation>
    <scope>NUCLEOTIDE SEQUENCE [LARGE SCALE GENOMIC DNA]</scope>
    <source>
        <strain evidence="3">HYR1</strain>
    </source>
</reference>
<keyword evidence="2" id="KW-0732">Signal</keyword>
<feature type="chain" id="PRO_5018267705" evidence="2">
    <location>
        <begin position="26"/>
        <end position="90"/>
    </location>
</feature>
<feature type="region of interest" description="Disordered" evidence="1">
    <location>
        <begin position="33"/>
        <end position="52"/>
    </location>
</feature>
<dbReference type="AlphaFoldDB" id="A0A3M7SWT3"/>
<dbReference type="Proteomes" id="UP000276133">
    <property type="component" value="Unassembled WGS sequence"/>
</dbReference>
<evidence type="ECO:0000256" key="1">
    <source>
        <dbReference type="SAM" id="MobiDB-lite"/>
    </source>
</evidence>
<organism evidence="3 4">
    <name type="scientific">Brachionus plicatilis</name>
    <name type="common">Marine rotifer</name>
    <name type="synonym">Brachionus muelleri</name>
    <dbReference type="NCBI Taxonomy" id="10195"/>
    <lineage>
        <taxon>Eukaryota</taxon>
        <taxon>Metazoa</taxon>
        <taxon>Spiralia</taxon>
        <taxon>Gnathifera</taxon>
        <taxon>Rotifera</taxon>
        <taxon>Eurotatoria</taxon>
        <taxon>Monogononta</taxon>
        <taxon>Pseudotrocha</taxon>
        <taxon>Ploima</taxon>
        <taxon>Brachionidae</taxon>
        <taxon>Brachionus</taxon>
    </lineage>
</organism>
<keyword evidence="4" id="KW-1185">Reference proteome</keyword>
<sequence length="90" mass="9428">MDLPCWSMTLRQTALLDALANLCMAASRLCGKEDGTTSGSPHAGTLMPPSGFGTAGSNGGTEIICANSLHMDLGLKSWRTNESRMNQGLV</sequence>
<feature type="signal peptide" evidence="2">
    <location>
        <begin position="1"/>
        <end position="25"/>
    </location>
</feature>
<evidence type="ECO:0000256" key="2">
    <source>
        <dbReference type="SAM" id="SignalP"/>
    </source>
</evidence>
<accession>A0A3M7SWT3</accession>
<name>A0A3M7SWT3_BRAPC</name>